<proteinExistence type="predicted"/>
<evidence type="ECO:0000313" key="4">
    <source>
        <dbReference type="EMBL" id="NYT47592.1"/>
    </source>
</evidence>
<evidence type="ECO:0000256" key="1">
    <source>
        <dbReference type="ARBA" id="ARBA00022723"/>
    </source>
</evidence>
<gene>
    <name evidence="4" type="ORF">H0A75_08590</name>
</gene>
<dbReference type="EMBL" id="JACCHS010000185">
    <property type="protein sequence ID" value="NYT47592.1"/>
    <property type="molecule type" value="Genomic_DNA"/>
</dbReference>
<evidence type="ECO:0000256" key="2">
    <source>
        <dbReference type="ARBA" id="ARBA00023004"/>
    </source>
</evidence>
<reference evidence="4 5" key="1">
    <citation type="submission" date="2020-05" db="EMBL/GenBank/DDBJ databases">
        <title>Horizontal transmission and recombination maintain forever young bacterial symbiont genomes.</title>
        <authorList>
            <person name="Russell S.L."/>
            <person name="Pepper-Tunick E."/>
            <person name="Svedberg J."/>
            <person name="Byrne A."/>
            <person name="Ruelas Castillo J."/>
            <person name="Vollmers C."/>
            <person name="Beinart R.A."/>
            <person name="Corbett-Detig R."/>
        </authorList>
    </citation>
    <scope>NUCLEOTIDE SEQUENCE [LARGE SCALE GENOMIC DNA]</scope>
    <source>
        <strain evidence="4">4727-3</strain>
    </source>
</reference>
<dbReference type="PANTHER" id="PTHR30109">
    <property type="entry name" value="HYDROXYLAMINE REDUCTASE"/>
    <property type="match status" value="1"/>
</dbReference>
<keyword evidence="2" id="KW-0408">Iron</keyword>
<dbReference type="PANTHER" id="PTHR30109:SF0">
    <property type="entry name" value="HYDROXYLAMINE REDUCTASE"/>
    <property type="match status" value="1"/>
</dbReference>
<dbReference type="Proteomes" id="UP000537890">
    <property type="component" value="Unassembled WGS sequence"/>
</dbReference>
<dbReference type="GO" id="GO:0004601">
    <property type="term" value="F:peroxidase activity"/>
    <property type="evidence" value="ECO:0007669"/>
    <property type="project" value="TreeGrafter"/>
</dbReference>
<accession>A0A7Z0MQ95</accession>
<dbReference type="GO" id="GO:0050418">
    <property type="term" value="F:hydroxylamine reductase activity"/>
    <property type="evidence" value="ECO:0007669"/>
    <property type="project" value="TreeGrafter"/>
</dbReference>
<dbReference type="InterPro" id="IPR004137">
    <property type="entry name" value="HCP/CODH"/>
</dbReference>
<dbReference type="GO" id="GO:0046872">
    <property type="term" value="F:metal ion binding"/>
    <property type="evidence" value="ECO:0007669"/>
    <property type="project" value="UniProtKB-KW"/>
</dbReference>
<name>A0A7Z0MQ95_9GAMM</name>
<dbReference type="InterPro" id="IPR011254">
    <property type="entry name" value="Prismane-like_sf"/>
</dbReference>
<dbReference type="Gene3D" id="3.40.50.2030">
    <property type="match status" value="2"/>
</dbReference>
<dbReference type="Pfam" id="PF03063">
    <property type="entry name" value="Prismane"/>
    <property type="match status" value="1"/>
</dbReference>
<evidence type="ECO:0000313" key="5">
    <source>
        <dbReference type="Proteomes" id="UP000537890"/>
    </source>
</evidence>
<dbReference type="GO" id="GO:0042542">
    <property type="term" value="P:response to hydrogen peroxide"/>
    <property type="evidence" value="ECO:0007669"/>
    <property type="project" value="TreeGrafter"/>
</dbReference>
<dbReference type="AlphaFoldDB" id="A0A7Z0MQ95"/>
<protein>
    <submittedName>
        <fullName evidence="4">Uncharacterized protein</fullName>
    </submittedName>
</protein>
<keyword evidence="1" id="KW-0479">Metal-binding</keyword>
<dbReference type="SUPFAM" id="SSF56821">
    <property type="entry name" value="Prismane protein-like"/>
    <property type="match status" value="1"/>
</dbReference>
<organism evidence="4 5">
    <name type="scientific">Candidatus Methanofishera endochildressiae</name>
    <dbReference type="NCBI Taxonomy" id="2738884"/>
    <lineage>
        <taxon>Bacteria</taxon>
        <taxon>Pseudomonadati</taxon>
        <taxon>Pseudomonadota</taxon>
        <taxon>Gammaproteobacteria</taxon>
        <taxon>Candidatus Methanofishera</taxon>
    </lineage>
</organism>
<dbReference type="GO" id="GO:0051536">
    <property type="term" value="F:iron-sulfur cluster binding"/>
    <property type="evidence" value="ECO:0007669"/>
    <property type="project" value="UniProtKB-KW"/>
</dbReference>
<dbReference type="InterPro" id="IPR016099">
    <property type="entry name" value="Prismane-like_a/b-sand"/>
</dbReference>
<evidence type="ECO:0000256" key="3">
    <source>
        <dbReference type="ARBA" id="ARBA00023014"/>
    </source>
</evidence>
<comment type="caution">
    <text evidence="4">The sequence shown here is derived from an EMBL/GenBank/DDBJ whole genome shotgun (WGS) entry which is preliminary data.</text>
</comment>
<keyword evidence="3" id="KW-0411">Iron-sulfur</keyword>
<sequence length="251" mass="27556">MRIGIKPGITQVSGVADFQDLQDLLEQSAGSGIDIYTHGEMIAAHGYPAFKKYFNLVGNYGGAWQDQKTQFGKFQGPVLVTSNSLQQPKKGYTAKAYTSGMVGWPDVAHVEKRRTDKSKDFSKIIEQAQDCDPPLALTEGSVTVGCGRHALMELTDNISAAIKSGDIQRIIVLIGCDGRHKERRYYTQLVESLPADTLILTAGDTKYRFHQLDLGEINGIPLTGCRTSAGFLCCYGLYNAFAKNHAVRPYQ</sequence>